<dbReference type="Pfam" id="PF00149">
    <property type="entry name" value="Metallophos"/>
    <property type="match status" value="1"/>
</dbReference>
<dbReference type="Proteomes" id="UP001492541">
    <property type="component" value="Chromosome"/>
</dbReference>
<dbReference type="RefSeq" id="WP_193808166.1">
    <property type="nucleotide sequence ID" value="NZ_CP087714.1"/>
</dbReference>
<dbReference type="InterPro" id="IPR050535">
    <property type="entry name" value="DNA_Repair-Maintenance_Comp"/>
</dbReference>
<dbReference type="SUPFAM" id="SSF56300">
    <property type="entry name" value="Metallo-dependent phosphatases"/>
    <property type="match status" value="1"/>
</dbReference>
<dbReference type="GeneID" id="90449429"/>
<dbReference type="PANTHER" id="PTHR30337">
    <property type="entry name" value="COMPONENT OF ATP-DEPENDENT DSDNA EXONUCLEASE"/>
    <property type="match status" value="1"/>
</dbReference>
<accession>A0ABZ3H0D0</accession>
<feature type="domain" description="Calcineurin-like phosphoesterase" evidence="2">
    <location>
        <begin position="3"/>
        <end position="196"/>
    </location>
</feature>
<protein>
    <submittedName>
        <fullName evidence="3">DNA repair exonuclease</fullName>
    </submittedName>
</protein>
<sequence length="373" mass="42758">MIKLLHISDIHLEAPFRFLGPKGYERRLELKQSFEEILNNAEDFDVDAILIAGDLYEAKYATRDLGYFIKKCFESLDIPIFITPGNHDPYTKNSLYSLIKWPENVYIFSKNFFEEIELNEQYLVYGIANVWDNDTTNHLAKLRVETDTPTIGIMHGSYSPYSMLLPESSKMCLPFTDGDLKNSNLNYLALGHYHKYAEIEIDGEVRAVYPGTLEPLNFDEIGERNALLVKISSNTVKLEKVPTGIRNYEILEIDCSSATCSADIISKIKQSGINERNIVKIILKGEISPSVELRLEEIEAAAKKQFYHAIVENETNPAYDIQAISQENTLRGEFVRRILSKIEQNPEKEEVWMKALYYGLEAFDSDKKEVQIL</sequence>
<keyword evidence="3" id="KW-0269">Exonuclease</keyword>
<keyword evidence="1" id="KW-0378">Hydrolase</keyword>
<proteinExistence type="predicted"/>
<reference evidence="3 4" key="1">
    <citation type="submission" date="2021-11" db="EMBL/GenBank/DDBJ databases">
        <title>Whole genome of Geoglobus acetivorans.</title>
        <authorList>
            <person name="Liu D."/>
        </authorList>
    </citation>
    <scope>NUCLEOTIDE SEQUENCE [LARGE SCALE GENOMIC DNA]</scope>
    <source>
        <strain evidence="3 4">SBH6</strain>
    </source>
</reference>
<dbReference type="InterPro" id="IPR004843">
    <property type="entry name" value="Calcineurin-like_PHP"/>
</dbReference>
<keyword evidence="3" id="KW-0540">Nuclease</keyword>
<dbReference type="EMBL" id="CP087714">
    <property type="protein sequence ID" value="XAT63008.1"/>
    <property type="molecule type" value="Genomic_DNA"/>
</dbReference>
<dbReference type="InterPro" id="IPR041796">
    <property type="entry name" value="Mre11_N"/>
</dbReference>
<dbReference type="CDD" id="cd00840">
    <property type="entry name" value="MPP_Mre11_N"/>
    <property type="match status" value="1"/>
</dbReference>
<dbReference type="Gene3D" id="3.60.21.10">
    <property type="match status" value="1"/>
</dbReference>
<dbReference type="InterPro" id="IPR029052">
    <property type="entry name" value="Metallo-depent_PP-like"/>
</dbReference>
<gene>
    <name evidence="3" type="ORF">LPQ35_07030</name>
</gene>
<evidence type="ECO:0000313" key="4">
    <source>
        <dbReference type="Proteomes" id="UP001492541"/>
    </source>
</evidence>
<name>A0ABZ3H0D0_GEOAI</name>
<keyword evidence="4" id="KW-1185">Reference proteome</keyword>
<evidence type="ECO:0000256" key="1">
    <source>
        <dbReference type="ARBA" id="ARBA00022801"/>
    </source>
</evidence>
<evidence type="ECO:0000259" key="2">
    <source>
        <dbReference type="Pfam" id="PF00149"/>
    </source>
</evidence>
<dbReference type="PANTHER" id="PTHR30337:SF7">
    <property type="entry name" value="PHOSPHOESTERASE"/>
    <property type="match status" value="1"/>
</dbReference>
<evidence type="ECO:0000313" key="3">
    <source>
        <dbReference type="EMBL" id="XAT63008.1"/>
    </source>
</evidence>
<organism evidence="3 4">
    <name type="scientific">Geoglobus acetivorans</name>
    <dbReference type="NCBI Taxonomy" id="565033"/>
    <lineage>
        <taxon>Archaea</taxon>
        <taxon>Methanobacteriati</taxon>
        <taxon>Methanobacteriota</taxon>
        <taxon>Archaeoglobi</taxon>
        <taxon>Archaeoglobales</taxon>
        <taxon>Archaeoglobaceae</taxon>
        <taxon>Geoglobus</taxon>
    </lineage>
</organism>
<dbReference type="GO" id="GO:0004527">
    <property type="term" value="F:exonuclease activity"/>
    <property type="evidence" value="ECO:0007669"/>
    <property type="project" value="UniProtKB-KW"/>
</dbReference>